<sequence length="159" mass="16840">MKIQAFLESAAAALLVASSAEAFAPGSSRSITPTSPPPTQLRAEIGETGVAFEHVAREWRCKYSAGPSGGPGDSESLKACQSLLNEFLPKLKALPGAQVTRQVCGGCMDFKVSITQPLEEHGAWAGANYDPLESEFMGKLKAIDGTSLHETQEITFEAL</sequence>
<accession>A0ABD3NNR9</accession>
<proteinExistence type="predicted"/>
<organism evidence="2 3">
    <name type="scientific">Stephanodiscus triporus</name>
    <dbReference type="NCBI Taxonomy" id="2934178"/>
    <lineage>
        <taxon>Eukaryota</taxon>
        <taxon>Sar</taxon>
        <taxon>Stramenopiles</taxon>
        <taxon>Ochrophyta</taxon>
        <taxon>Bacillariophyta</taxon>
        <taxon>Coscinodiscophyceae</taxon>
        <taxon>Thalassiosirophycidae</taxon>
        <taxon>Stephanodiscales</taxon>
        <taxon>Stephanodiscaceae</taxon>
        <taxon>Stephanodiscus</taxon>
    </lineage>
</organism>
<gene>
    <name evidence="2" type="ORF">ACHAW5_005521</name>
</gene>
<evidence type="ECO:0000313" key="3">
    <source>
        <dbReference type="Proteomes" id="UP001530315"/>
    </source>
</evidence>
<keyword evidence="3" id="KW-1185">Reference proteome</keyword>
<feature type="chain" id="PRO_5044765943" evidence="1">
    <location>
        <begin position="23"/>
        <end position="159"/>
    </location>
</feature>
<feature type="signal peptide" evidence="1">
    <location>
        <begin position="1"/>
        <end position="22"/>
    </location>
</feature>
<dbReference type="AlphaFoldDB" id="A0ABD3NNR9"/>
<name>A0ABD3NNR9_9STRA</name>
<evidence type="ECO:0000256" key="1">
    <source>
        <dbReference type="SAM" id="SignalP"/>
    </source>
</evidence>
<comment type="caution">
    <text evidence="2">The sequence shown here is derived from an EMBL/GenBank/DDBJ whole genome shotgun (WGS) entry which is preliminary data.</text>
</comment>
<reference evidence="2 3" key="1">
    <citation type="submission" date="2024-10" db="EMBL/GenBank/DDBJ databases">
        <title>Updated reference genomes for cyclostephanoid diatoms.</title>
        <authorList>
            <person name="Roberts W.R."/>
            <person name="Alverson A.J."/>
        </authorList>
    </citation>
    <scope>NUCLEOTIDE SEQUENCE [LARGE SCALE GENOMIC DNA]</scope>
    <source>
        <strain evidence="2 3">AJA276-08</strain>
    </source>
</reference>
<evidence type="ECO:0000313" key="2">
    <source>
        <dbReference type="EMBL" id="KAL3775470.1"/>
    </source>
</evidence>
<keyword evidence="1" id="KW-0732">Signal</keyword>
<protein>
    <submittedName>
        <fullName evidence="2">Uncharacterized protein</fullName>
    </submittedName>
</protein>
<dbReference type="EMBL" id="JALLAZ020001410">
    <property type="protein sequence ID" value="KAL3775470.1"/>
    <property type="molecule type" value="Genomic_DNA"/>
</dbReference>
<dbReference type="Proteomes" id="UP001530315">
    <property type="component" value="Unassembled WGS sequence"/>
</dbReference>